<dbReference type="EMBL" id="CM046398">
    <property type="protein sequence ID" value="KAI8532494.1"/>
    <property type="molecule type" value="Genomic_DNA"/>
</dbReference>
<proteinExistence type="predicted"/>
<protein>
    <submittedName>
        <fullName evidence="1">Uncharacterized protein</fullName>
    </submittedName>
</protein>
<reference evidence="1" key="1">
    <citation type="submission" date="2022-02" db="EMBL/GenBank/DDBJ databases">
        <title>Plant Genome Project.</title>
        <authorList>
            <person name="Zhang R.-G."/>
        </authorList>
    </citation>
    <scope>NUCLEOTIDE SEQUENCE</scope>
    <source>
        <strain evidence="1">AT1</strain>
    </source>
</reference>
<accession>A0ACC0LVY0</accession>
<dbReference type="Proteomes" id="UP001062846">
    <property type="component" value="Chromosome 11"/>
</dbReference>
<comment type="caution">
    <text evidence="1">The sequence shown here is derived from an EMBL/GenBank/DDBJ whole genome shotgun (WGS) entry which is preliminary data.</text>
</comment>
<keyword evidence="2" id="KW-1185">Reference proteome</keyword>
<evidence type="ECO:0000313" key="2">
    <source>
        <dbReference type="Proteomes" id="UP001062846"/>
    </source>
</evidence>
<evidence type="ECO:0000313" key="1">
    <source>
        <dbReference type="EMBL" id="KAI8532494.1"/>
    </source>
</evidence>
<name>A0ACC0LVY0_RHOML</name>
<gene>
    <name evidence="1" type="ORF">RHMOL_Rhmol11G0219100</name>
</gene>
<sequence>MNHRTARSSCSVCPYGPAQPRRGLHARPLQGGAPQAPSAMAVVVRSSSQLCPLTPPLSTAVHLPPPNFRFQLGNMGSIPLKVKKLVSSVENAAKEEFEDYLALLGRQAMPMGVDDVKTSISEGNFVGPTQLDDVSSPGHLLAHQAMVLGRFPAFALFVVNALMFSTPLEALAETFEADKSIFNMPLLLFVAFMGATVGVLLPRWKKENLKQQDEQLRQIKADLRRQEKIKSLAPTLRNAPAVGRVPENEVIADPRKHELISHLKSGDDFLMNQDPDKAFVEFVAALELANNLSDRTNMKKAGTGLGWLSVVVSSFFFWPPIQRMFVYCFKGIIKLLQEGVPPCKCKDNSTKLLNAISRYWKAQNRSEKSDQKGNGRVKILGMQRLIEKILWMQRLIEQSRNVTLSLEMLIWLRFSIRSIVIHYNRRIYLFIYSGSCFPCLLCRGMIFPGVDNSFGIIFS</sequence>
<organism evidence="1 2">
    <name type="scientific">Rhododendron molle</name>
    <name type="common">Chinese azalea</name>
    <name type="synonym">Azalea mollis</name>
    <dbReference type="NCBI Taxonomy" id="49168"/>
    <lineage>
        <taxon>Eukaryota</taxon>
        <taxon>Viridiplantae</taxon>
        <taxon>Streptophyta</taxon>
        <taxon>Embryophyta</taxon>
        <taxon>Tracheophyta</taxon>
        <taxon>Spermatophyta</taxon>
        <taxon>Magnoliopsida</taxon>
        <taxon>eudicotyledons</taxon>
        <taxon>Gunneridae</taxon>
        <taxon>Pentapetalae</taxon>
        <taxon>asterids</taxon>
        <taxon>Ericales</taxon>
        <taxon>Ericaceae</taxon>
        <taxon>Ericoideae</taxon>
        <taxon>Rhodoreae</taxon>
        <taxon>Rhododendron</taxon>
    </lineage>
</organism>